<dbReference type="AlphaFoldDB" id="A0A9N9FFT0"/>
<dbReference type="EMBL" id="CAJVPK010000593">
    <property type="protein sequence ID" value="CAG8530053.1"/>
    <property type="molecule type" value="Genomic_DNA"/>
</dbReference>
<feature type="domain" description="DUF5600" evidence="1">
    <location>
        <begin position="63"/>
        <end position="104"/>
    </location>
</feature>
<evidence type="ECO:0000259" key="1">
    <source>
        <dbReference type="Pfam" id="PF18150"/>
    </source>
</evidence>
<evidence type="ECO:0000313" key="2">
    <source>
        <dbReference type="EMBL" id="CAG8530053.1"/>
    </source>
</evidence>
<protein>
    <submittedName>
        <fullName evidence="2">4351_t:CDS:1</fullName>
    </submittedName>
</protein>
<name>A0A9N9FFT0_9GLOM</name>
<proteinExistence type="predicted"/>
<gene>
    <name evidence="2" type="ORF">DEBURN_LOCUS6095</name>
</gene>
<dbReference type="Gene3D" id="1.10.268.20">
    <property type="match status" value="1"/>
</dbReference>
<reference evidence="2" key="1">
    <citation type="submission" date="2021-06" db="EMBL/GenBank/DDBJ databases">
        <authorList>
            <person name="Kallberg Y."/>
            <person name="Tangrot J."/>
            <person name="Rosling A."/>
        </authorList>
    </citation>
    <scope>NUCLEOTIDE SEQUENCE</scope>
    <source>
        <strain evidence="2">AZ414A</strain>
    </source>
</reference>
<organism evidence="2 3">
    <name type="scientific">Diversispora eburnea</name>
    <dbReference type="NCBI Taxonomy" id="1213867"/>
    <lineage>
        <taxon>Eukaryota</taxon>
        <taxon>Fungi</taxon>
        <taxon>Fungi incertae sedis</taxon>
        <taxon>Mucoromycota</taxon>
        <taxon>Glomeromycotina</taxon>
        <taxon>Glomeromycetes</taxon>
        <taxon>Diversisporales</taxon>
        <taxon>Diversisporaceae</taxon>
        <taxon>Diversispora</taxon>
    </lineage>
</organism>
<dbReference type="OrthoDB" id="2333333at2759"/>
<dbReference type="InterPro" id="IPR040990">
    <property type="entry name" value="DUF5600"/>
</dbReference>
<dbReference type="Proteomes" id="UP000789706">
    <property type="component" value="Unassembled WGS sequence"/>
</dbReference>
<dbReference type="Pfam" id="PF18150">
    <property type="entry name" value="DUF5600"/>
    <property type="match status" value="1"/>
</dbReference>
<sequence length="305" mass="34426">FDSYKLDISIEFKLAIHLLRGHEKVRILFNKADMVDRQQLMCVLLIEAEQKDLLNNLRDLPCNATIRKINNIVKRVRLAKVHAYIIGHLKKEMPAMFVNYTTIQLMNKLFSNRFHFPDQPPNEDNQESSGYKFQREYNGDVSIIDISYPEHGLVAGLLQRYFNAPSNNIIVYPSIIFGIDEFHDSPSETGELIAADVSVYTNANNVQHPRIPYSGPPPGNKTGWPHLRIACEVGILQSTEKWTTNSGASGVNIPIAQVFWDPALPLSPAAEYVPDVPAPLVNGPVNFTIDLYQVQQLVLCEQDNT</sequence>
<evidence type="ECO:0000313" key="3">
    <source>
        <dbReference type="Proteomes" id="UP000789706"/>
    </source>
</evidence>
<keyword evidence="3" id="KW-1185">Reference proteome</keyword>
<accession>A0A9N9FFT0</accession>
<comment type="caution">
    <text evidence="2">The sequence shown here is derived from an EMBL/GenBank/DDBJ whole genome shotgun (WGS) entry which is preliminary data.</text>
</comment>
<feature type="non-terminal residue" evidence="2">
    <location>
        <position position="305"/>
    </location>
</feature>